<keyword evidence="8" id="KW-0675">Receptor</keyword>
<keyword evidence="4" id="KW-0812">Transmembrane</keyword>
<dbReference type="InterPro" id="IPR013568">
    <property type="entry name" value="SEFIR_dom"/>
</dbReference>
<keyword evidence="10" id="KW-0395">Inflammatory response</keyword>
<organism evidence="12 13">
    <name type="scientific">Ranitomeya imitator</name>
    <name type="common">mimic poison frog</name>
    <dbReference type="NCBI Taxonomy" id="111125"/>
    <lineage>
        <taxon>Eukaryota</taxon>
        <taxon>Metazoa</taxon>
        <taxon>Chordata</taxon>
        <taxon>Craniata</taxon>
        <taxon>Vertebrata</taxon>
        <taxon>Euteleostomi</taxon>
        <taxon>Amphibia</taxon>
        <taxon>Batrachia</taxon>
        <taxon>Anura</taxon>
        <taxon>Neobatrachia</taxon>
        <taxon>Hyloidea</taxon>
        <taxon>Dendrobatidae</taxon>
        <taxon>Dendrobatinae</taxon>
        <taxon>Ranitomeya</taxon>
    </lineage>
</organism>
<dbReference type="Gene3D" id="3.40.50.11530">
    <property type="match status" value="1"/>
</dbReference>
<evidence type="ECO:0000256" key="10">
    <source>
        <dbReference type="ARBA" id="ARBA00023198"/>
    </source>
</evidence>
<keyword evidence="13" id="KW-1185">Reference proteome</keyword>
<feature type="domain" description="SEFIR" evidence="11">
    <location>
        <begin position="531"/>
        <end position="682"/>
    </location>
</feature>
<dbReference type="EMBL" id="CAUEEQ010004670">
    <property type="protein sequence ID" value="CAJ0927889.1"/>
    <property type="molecule type" value="Genomic_DNA"/>
</dbReference>
<dbReference type="InterPro" id="IPR027841">
    <property type="entry name" value="IL-17_rcpt_C/E_N"/>
</dbReference>
<evidence type="ECO:0000256" key="2">
    <source>
        <dbReference type="ARBA" id="ARBA00004479"/>
    </source>
</evidence>
<evidence type="ECO:0000313" key="13">
    <source>
        <dbReference type="Proteomes" id="UP001176940"/>
    </source>
</evidence>
<dbReference type="PANTHER" id="PTHR15583:SF12">
    <property type="entry name" value="INTERLEUKIN-17 RECEPTOR C"/>
    <property type="match status" value="1"/>
</dbReference>
<reference evidence="12" key="1">
    <citation type="submission" date="2023-07" db="EMBL/GenBank/DDBJ databases">
        <authorList>
            <person name="Stuckert A."/>
        </authorList>
    </citation>
    <scope>NUCLEOTIDE SEQUENCE</scope>
</reference>
<evidence type="ECO:0000256" key="3">
    <source>
        <dbReference type="ARBA" id="ARBA00022475"/>
    </source>
</evidence>
<keyword evidence="3" id="KW-1003">Cell membrane</keyword>
<evidence type="ECO:0000256" key="8">
    <source>
        <dbReference type="ARBA" id="ARBA00023170"/>
    </source>
</evidence>
<evidence type="ECO:0000256" key="7">
    <source>
        <dbReference type="ARBA" id="ARBA00023136"/>
    </source>
</evidence>
<dbReference type="InterPro" id="IPR039465">
    <property type="entry name" value="IL-17_rcpt-like"/>
</dbReference>
<comment type="subcellular location">
    <subcellularLocation>
        <location evidence="1">Cell membrane</location>
        <topology evidence="1">Single-pass membrane protein</topology>
    </subcellularLocation>
    <subcellularLocation>
        <location evidence="2">Membrane</location>
        <topology evidence="2">Single-pass type I membrane protein</topology>
    </subcellularLocation>
</comment>
<evidence type="ECO:0000256" key="4">
    <source>
        <dbReference type="ARBA" id="ARBA00022692"/>
    </source>
</evidence>
<sequence length="731" mass="83686">MTFTMADCHCSYFFLSLFQDLQCNSSDTFCADGDLETAKFPVLIPTDIRAKTVKRCDRKGCQPSASRSPWTYPWLSYQGCINEGCYFPEFSEELGSGDCSDYYDEYVGDYSEDEDFPNVNLYIAMNKPTKDSLLCADLYILRLVPSSNLCSFVRISLSQLSIPRRPDTNNRIKVGSVIYNSVSARPGNSLNITSYTEPKYMEELHVHHNLPDCKELDAKENILECEAPWINVTGGSHNMSVSIDNGTSARNTTLRVYHKSRHQRNDTRYNLYGDQRYIFPKSDIVPCLCFEAWYSDLVDAVRTLHCPFLSASEEKIVRSSAFNVKIEHSTPLYNLSAPCNLSAEISLCWKPNDHSECREIPNTRKEILSEQIGSVKLENLHPSLCLQVSIKGEVLHNRCLPITGTQQKTNEVLILRHKHENTSFCFVGENKCVTLENATDQVRRGTGFQERKIVEDITAGECMKIFKPDKNHEFYACNVEKYERSRWNWSRALCLLAIACFVLILLLKNENLKKWIKSMTTEKSLSEIFSNRRVLILYSPDNKEYENLVRVFASSLKGLQLDVILDQWHRIKMSEIGPLVWYQKEKDAVFKKNGLIVLLFSEGAKEKYIAWKAQDPTQRNHLDPYQSFGAVLNCVEPDFCKKRDLERYIVANFSPSRQNSVPEPFNSVLTYELPLCLEKFLKEIAGVNAKKLGQRQLKRESNKIREKLSVRVTTESANSVGNVAVELQPLL</sequence>
<accession>A0ABN9KZC2</accession>
<dbReference type="PROSITE" id="PS51534">
    <property type="entry name" value="SEFIR"/>
    <property type="match status" value="1"/>
</dbReference>
<keyword evidence="9" id="KW-0325">Glycoprotein</keyword>
<proteinExistence type="predicted"/>
<dbReference type="Pfam" id="PF08357">
    <property type="entry name" value="SEFIR"/>
    <property type="match status" value="1"/>
</dbReference>
<dbReference type="Proteomes" id="UP001176940">
    <property type="component" value="Unassembled WGS sequence"/>
</dbReference>
<evidence type="ECO:0000256" key="9">
    <source>
        <dbReference type="ARBA" id="ARBA00023180"/>
    </source>
</evidence>
<evidence type="ECO:0000256" key="5">
    <source>
        <dbReference type="ARBA" id="ARBA00022729"/>
    </source>
</evidence>
<name>A0ABN9KZC2_9NEOB</name>
<comment type="caution">
    <text evidence="12">The sequence shown here is derived from an EMBL/GenBank/DDBJ whole genome shotgun (WGS) entry which is preliminary data.</text>
</comment>
<gene>
    <name evidence="12" type="ORF">RIMI_LOCUS3179011</name>
</gene>
<protein>
    <recommendedName>
        <fullName evidence="11">SEFIR domain-containing protein</fullName>
    </recommendedName>
</protein>
<evidence type="ECO:0000259" key="11">
    <source>
        <dbReference type="PROSITE" id="PS51534"/>
    </source>
</evidence>
<keyword evidence="7" id="KW-0472">Membrane</keyword>
<evidence type="ECO:0000256" key="1">
    <source>
        <dbReference type="ARBA" id="ARBA00004162"/>
    </source>
</evidence>
<dbReference type="PANTHER" id="PTHR15583">
    <property type="entry name" value="INTERLEUKIN-17 RECEPTOR"/>
    <property type="match status" value="1"/>
</dbReference>
<evidence type="ECO:0000313" key="12">
    <source>
        <dbReference type="EMBL" id="CAJ0927889.1"/>
    </source>
</evidence>
<dbReference type="Pfam" id="PF15037">
    <property type="entry name" value="IL17_R_N"/>
    <property type="match status" value="1"/>
</dbReference>
<keyword evidence="5" id="KW-0732">Signal</keyword>
<evidence type="ECO:0000256" key="6">
    <source>
        <dbReference type="ARBA" id="ARBA00022989"/>
    </source>
</evidence>
<keyword evidence="6" id="KW-1133">Transmembrane helix</keyword>